<dbReference type="EMBL" id="RQEP01000019">
    <property type="protein sequence ID" value="TGJ99791.1"/>
    <property type="molecule type" value="Genomic_DNA"/>
</dbReference>
<dbReference type="AlphaFoldDB" id="A0A4R9FM84"/>
<dbReference type="PROSITE" id="PS51257">
    <property type="entry name" value="PROKAR_LIPOPROTEIN"/>
    <property type="match status" value="1"/>
</dbReference>
<sequence>MILNIKRGLLLLILGILLSGIVASACKPGGGNGLIPLFDLPHVEKSKTGYFIIVPQGIAQ</sequence>
<evidence type="ECO:0008006" key="3">
    <source>
        <dbReference type="Google" id="ProtNLM"/>
    </source>
</evidence>
<organism evidence="1 2">
    <name type="scientific">Leptospira semungkisensis</name>
    <dbReference type="NCBI Taxonomy" id="2484985"/>
    <lineage>
        <taxon>Bacteria</taxon>
        <taxon>Pseudomonadati</taxon>
        <taxon>Spirochaetota</taxon>
        <taxon>Spirochaetia</taxon>
        <taxon>Leptospirales</taxon>
        <taxon>Leptospiraceae</taxon>
        <taxon>Leptospira</taxon>
    </lineage>
</organism>
<comment type="caution">
    <text evidence="1">The sequence shown here is derived from an EMBL/GenBank/DDBJ whole genome shotgun (WGS) entry which is preliminary data.</text>
</comment>
<evidence type="ECO:0000313" key="2">
    <source>
        <dbReference type="Proteomes" id="UP000297453"/>
    </source>
</evidence>
<dbReference type="Proteomes" id="UP000297453">
    <property type="component" value="Unassembled WGS sequence"/>
</dbReference>
<evidence type="ECO:0000313" key="1">
    <source>
        <dbReference type="EMBL" id="TGJ99791.1"/>
    </source>
</evidence>
<name>A0A4R9FM84_9LEPT</name>
<reference evidence="1" key="1">
    <citation type="journal article" date="2019" name="PLoS Negl. Trop. Dis.">
        <title>Revisiting the worldwide diversity of Leptospira species in the environment.</title>
        <authorList>
            <person name="Vincent A.T."/>
            <person name="Schiettekatte O."/>
            <person name="Bourhy P."/>
            <person name="Veyrier F.J."/>
            <person name="Picardeau M."/>
        </authorList>
    </citation>
    <scope>NUCLEOTIDE SEQUENCE [LARGE SCALE GENOMIC DNA]</scope>
    <source>
        <strain evidence="1">SSS9</strain>
    </source>
</reference>
<accession>A0A4R9FM84</accession>
<dbReference type="OrthoDB" id="345897at2"/>
<protein>
    <recommendedName>
        <fullName evidence="3">Lipoprotein</fullName>
    </recommendedName>
</protein>
<gene>
    <name evidence="1" type="ORF">EHO59_17935</name>
</gene>
<keyword evidence="2" id="KW-1185">Reference proteome</keyword>
<proteinExistence type="predicted"/>